<organism evidence="2 3">
    <name type="scientific">Stylosanthes scabra</name>
    <dbReference type="NCBI Taxonomy" id="79078"/>
    <lineage>
        <taxon>Eukaryota</taxon>
        <taxon>Viridiplantae</taxon>
        <taxon>Streptophyta</taxon>
        <taxon>Embryophyta</taxon>
        <taxon>Tracheophyta</taxon>
        <taxon>Spermatophyta</taxon>
        <taxon>Magnoliopsida</taxon>
        <taxon>eudicotyledons</taxon>
        <taxon>Gunneridae</taxon>
        <taxon>Pentapetalae</taxon>
        <taxon>rosids</taxon>
        <taxon>fabids</taxon>
        <taxon>Fabales</taxon>
        <taxon>Fabaceae</taxon>
        <taxon>Papilionoideae</taxon>
        <taxon>50 kb inversion clade</taxon>
        <taxon>dalbergioids sensu lato</taxon>
        <taxon>Dalbergieae</taxon>
        <taxon>Pterocarpus clade</taxon>
        <taxon>Stylosanthes</taxon>
    </lineage>
</organism>
<feature type="compositionally biased region" description="Basic residues" evidence="1">
    <location>
        <begin position="71"/>
        <end position="92"/>
    </location>
</feature>
<comment type="caution">
    <text evidence="2">The sequence shown here is derived from an EMBL/GenBank/DDBJ whole genome shotgun (WGS) entry which is preliminary data.</text>
</comment>
<proteinExistence type="predicted"/>
<gene>
    <name evidence="2" type="ORF">PIB30_002559</name>
</gene>
<dbReference type="Proteomes" id="UP001341840">
    <property type="component" value="Unassembled WGS sequence"/>
</dbReference>
<accession>A0ABU6Z2R8</accession>
<keyword evidence="3" id="KW-1185">Reference proteome</keyword>
<dbReference type="PANTHER" id="PTHR33168">
    <property type="entry name" value="STRESS INDUCED PROTEIN-RELATED"/>
    <property type="match status" value="1"/>
</dbReference>
<sequence length="160" mass="17909">MCCFMGTPHESFDNADVCDYNKLNINSSRTPKFSSSKFSSSPATPPCSASWFKKSCMAAGEHVSAELLPRVRGHGHRNRSRRHNSNSHHYHRQSQSADFSYDPFSYALNFENEDSGEFPIRNFSARLPASLPPRTTSMPMKYPDELAVPTAGPKEIIGYS</sequence>
<protein>
    <submittedName>
        <fullName evidence="2">Uncharacterized protein</fullName>
    </submittedName>
</protein>
<evidence type="ECO:0000313" key="2">
    <source>
        <dbReference type="EMBL" id="MED6215870.1"/>
    </source>
</evidence>
<evidence type="ECO:0000256" key="1">
    <source>
        <dbReference type="SAM" id="MobiDB-lite"/>
    </source>
</evidence>
<feature type="region of interest" description="Disordered" evidence="1">
    <location>
        <begin position="71"/>
        <end position="96"/>
    </location>
</feature>
<name>A0ABU6Z2R8_9FABA</name>
<reference evidence="2 3" key="1">
    <citation type="journal article" date="2023" name="Plants (Basel)">
        <title>Bridging the Gap: Combining Genomics and Transcriptomics Approaches to Understand Stylosanthes scabra, an Orphan Legume from the Brazilian Caatinga.</title>
        <authorList>
            <person name="Ferreira-Neto J.R.C."/>
            <person name="da Silva M.D."/>
            <person name="Binneck E."/>
            <person name="de Melo N.F."/>
            <person name="da Silva R.H."/>
            <person name="de Melo A.L.T.M."/>
            <person name="Pandolfi V."/>
            <person name="Bustamante F.O."/>
            <person name="Brasileiro-Vidal A.C."/>
            <person name="Benko-Iseppon A.M."/>
        </authorList>
    </citation>
    <scope>NUCLEOTIDE SEQUENCE [LARGE SCALE GENOMIC DNA]</scope>
    <source>
        <tissue evidence="2">Leaves</tissue>
    </source>
</reference>
<dbReference type="EMBL" id="JASCZI010271865">
    <property type="protein sequence ID" value="MED6215870.1"/>
    <property type="molecule type" value="Genomic_DNA"/>
</dbReference>
<evidence type="ECO:0000313" key="3">
    <source>
        <dbReference type="Proteomes" id="UP001341840"/>
    </source>
</evidence>